<evidence type="ECO:0000313" key="3">
    <source>
        <dbReference type="WBParaSite" id="PTRK_0000123500.1"/>
    </source>
</evidence>
<proteinExistence type="predicted"/>
<protein>
    <submittedName>
        <fullName evidence="3">LigA</fullName>
    </submittedName>
</protein>
<evidence type="ECO:0000313" key="2">
    <source>
        <dbReference type="Proteomes" id="UP000038045"/>
    </source>
</evidence>
<name>A0A0N4Z2W2_PARTI</name>
<feature type="compositionally biased region" description="Basic and acidic residues" evidence="1">
    <location>
        <begin position="298"/>
        <end position="315"/>
    </location>
</feature>
<dbReference type="WBParaSite" id="PTRK_0000123500.1">
    <property type="protein sequence ID" value="PTRK_0000123500.1"/>
    <property type="gene ID" value="PTRK_0000123500"/>
</dbReference>
<reference evidence="3" key="1">
    <citation type="submission" date="2017-02" db="UniProtKB">
        <authorList>
            <consortium name="WormBaseParasite"/>
        </authorList>
    </citation>
    <scope>IDENTIFICATION</scope>
</reference>
<sequence length="331" mass="35851">MSPRPPWAASPTASPASWASSARPTAGPPRSAKRSPSSRTWRATADEPSQRPRASLRTAAPRCGFRPGDHRRHRRQPSGRARRPVRRLAGDAGRRPRLHSASLGERRRRSAGAVGHACGRGAGPGRIGRRAPGLRYRRARLLRRPAAHLRRGHRHQRQDLGRQLLPPDLGRPGPEVGQHGHPGRRRPEGRQDLRPDRPRPDQPRRRRGRASAGRVGPQGGDAPGARSLVPRHRPAAPGRGGDQGRGLHQSDPGPPRLSRHDGRVPRRQAAPVRGPAAARTYGGSECGFRRLLGLRLGLDHGRSGRDGRGRARARPDPAGAPGDPGRPAPDP</sequence>
<dbReference type="Proteomes" id="UP000038045">
    <property type="component" value="Unplaced"/>
</dbReference>
<organism evidence="2 3">
    <name type="scientific">Parastrongyloides trichosuri</name>
    <name type="common">Possum-specific nematode worm</name>
    <dbReference type="NCBI Taxonomy" id="131310"/>
    <lineage>
        <taxon>Eukaryota</taxon>
        <taxon>Metazoa</taxon>
        <taxon>Ecdysozoa</taxon>
        <taxon>Nematoda</taxon>
        <taxon>Chromadorea</taxon>
        <taxon>Rhabditida</taxon>
        <taxon>Tylenchina</taxon>
        <taxon>Panagrolaimomorpha</taxon>
        <taxon>Strongyloidoidea</taxon>
        <taxon>Strongyloididae</taxon>
        <taxon>Parastrongyloides</taxon>
    </lineage>
</organism>
<feature type="region of interest" description="Disordered" evidence="1">
    <location>
        <begin position="1"/>
        <end position="286"/>
    </location>
</feature>
<feature type="region of interest" description="Disordered" evidence="1">
    <location>
        <begin position="298"/>
        <end position="331"/>
    </location>
</feature>
<feature type="compositionally biased region" description="Basic residues" evidence="1">
    <location>
        <begin position="135"/>
        <end position="156"/>
    </location>
</feature>
<feature type="compositionally biased region" description="Basic residues" evidence="1">
    <location>
        <begin position="69"/>
        <end position="86"/>
    </location>
</feature>
<feature type="compositionally biased region" description="Basic and acidic residues" evidence="1">
    <location>
        <begin position="185"/>
        <end position="203"/>
    </location>
</feature>
<accession>A0A0N4Z2W2</accession>
<dbReference type="AlphaFoldDB" id="A0A0N4Z2W2"/>
<evidence type="ECO:0000256" key="1">
    <source>
        <dbReference type="SAM" id="MobiDB-lite"/>
    </source>
</evidence>
<keyword evidence="2" id="KW-1185">Reference proteome</keyword>
<feature type="compositionally biased region" description="Low complexity" evidence="1">
    <location>
        <begin position="9"/>
        <end position="39"/>
    </location>
</feature>